<dbReference type="Proteomes" id="UP001317532">
    <property type="component" value="Chromosome"/>
</dbReference>
<proteinExistence type="predicted"/>
<dbReference type="PANTHER" id="PTHR33154">
    <property type="entry name" value="TRANSCRIPTIONAL REGULATOR, ARSR FAMILY"/>
    <property type="match status" value="1"/>
</dbReference>
<evidence type="ECO:0000256" key="1">
    <source>
        <dbReference type="ARBA" id="ARBA00023015"/>
    </source>
</evidence>
<organism evidence="5 6">
    <name type="scientific">Vulcanimicrobium alpinum</name>
    <dbReference type="NCBI Taxonomy" id="3016050"/>
    <lineage>
        <taxon>Bacteria</taxon>
        <taxon>Bacillati</taxon>
        <taxon>Vulcanimicrobiota</taxon>
        <taxon>Vulcanimicrobiia</taxon>
        <taxon>Vulcanimicrobiales</taxon>
        <taxon>Vulcanimicrobiaceae</taxon>
        <taxon>Vulcanimicrobium</taxon>
    </lineage>
</organism>
<dbReference type="EMBL" id="AP025523">
    <property type="protein sequence ID" value="BDE06028.1"/>
    <property type="molecule type" value="Genomic_DNA"/>
</dbReference>
<dbReference type="Gene3D" id="1.10.10.10">
    <property type="entry name" value="Winged helix-like DNA-binding domain superfamily/Winged helix DNA-binding domain"/>
    <property type="match status" value="1"/>
</dbReference>
<keyword evidence="1" id="KW-0805">Transcription regulation</keyword>
<evidence type="ECO:0000259" key="4">
    <source>
        <dbReference type="PROSITE" id="PS50987"/>
    </source>
</evidence>
<dbReference type="InterPro" id="IPR001845">
    <property type="entry name" value="HTH_ArsR_DNA-bd_dom"/>
</dbReference>
<dbReference type="CDD" id="cd00090">
    <property type="entry name" value="HTH_ARSR"/>
    <property type="match status" value="1"/>
</dbReference>
<gene>
    <name evidence="5" type="ORF">WPS_13040</name>
</gene>
<accession>A0AAN2C9I6</accession>
<dbReference type="RefSeq" id="WP_317997025.1">
    <property type="nucleotide sequence ID" value="NZ_AP025523.1"/>
</dbReference>
<dbReference type="SMART" id="SM00418">
    <property type="entry name" value="HTH_ARSR"/>
    <property type="match status" value="1"/>
</dbReference>
<dbReference type="AlphaFoldDB" id="A0AAN2C9I6"/>
<dbReference type="GO" id="GO:0003677">
    <property type="term" value="F:DNA binding"/>
    <property type="evidence" value="ECO:0007669"/>
    <property type="project" value="UniProtKB-KW"/>
</dbReference>
<evidence type="ECO:0000313" key="6">
    <source>
        <dbReference type="Proteomes" id="UP001317532"/>
    </source>
</evidence>
<keyword evidence="3" id="KW-0804">Transcription</keyword>
<dbReference type="InterPro" id="IPR011991">
    <property type="entry name" value="ArsR-like_HTH"/>
</dbReference>
<dbReference type="GO" id="GO:0003700">
    <property type="term" value="F:DNA-binding transcription factor activity"/>
    <property type="evidence" value="ECO:0007669"/>
    <property type="project" value="InterPro"/>
</dbReference>
<keyword evidence="6" id="KW-1185">Reference proteome</keyword>
<name>A0AAN2C9I6_UNVUL</name>
<dbReference type="KEGG" id="vab:WPS_13040"/>
<keyword evidence="2" id="KW-0238">DNA-binding</keyword>
<dbReference type="PANTHER" id="PTHR33154:SF33">
    <property type="entry name" value="TRANSCRIPTIONAL REPRESSOR SDPR"/>
    <property type="match status" value="1"/>
</dbReference>
<dbReference type="PROSITE" id="PS50987">
    <property type="entry name" value="HTH_ARSR_2"/>
    <property type="match status" value="1"/>
</dbReference>
<dbReference type="SUPFAM" id="SSF46785">
    <property type="entry name" value="Winged helix' DNA-binding domain"/>
    <property type="match status" value="1"/>
</dbReference>
<feature type="domain" description="HTH arsR-type" evidence="4">
    <location>
        <begin position="1"/>
        <end position="86"/>
    </location>
</feature>
<protein>
    <submittedName>
        <fullName evidence="5">Transcriptional regulator</fullName>
    </submittedName>
</protein>
<reference evidence="5 6" key="1">
    <citation type="journal article" date="2022" name="ISME Commun">
        <title>Vulcanimicrobium alpinus gen. nov. sp. nov., the first cultivated representative of the candidate phylum 'Eremiobacterota', is a metabolically versatile aerobic anoxygenic phototroph.</title>
        <authorList>
            <person name="Yabe S."/>
            <person name="Muto K."/>
            <person name="Abe K."/>
            <person name="Yokota A."/>
            <person name="Staudigel H."/>
            <person name="Tebo B.M."/>
        </authorList>
    </citation>
    <scope>NUCLEOTIDE SEQUENCE [LARGE SCALE GENOMIC DNA]</scope>
    <source>
        <strain evidence="5 6">WC8-2</strain>
    </source>
</reference>
<dbReference type="NCBIfam" id="NF033788">
    <property type="entry name" value="HTH_metalloreg"/>
    <property type="match status" value="1"/>
</dbReference>
<dbReference type="InterPro" id="IPR036388">
    <property type="entry name" value="WH-like_DNA-bd_sf"/>
</dbReference>
<evidence type="ECO:0000256" key="2">
    <source>
        <dbReference type="ARBA" id="ARBA00023125"/>
    </source>
</evidence>
<sequence length="98" mass="11320">MEAFAALADPTRRRIVEMLAERDYAAGELARRFDMTQPAVSQHLKTLRNAGLIGMRKDAQRRIYALQPAGLAELDAWLSRYRRFWNDRLDARDGNADR</sequence>
<dbReference type="InterPro" id="IPR051081">
    <property type="entry name" value="HTH_MetalResp_TranReg"/>
</dbReference>
<evidence type="ECO:0000313" key="5">
    <source>
        <dbReference type="EMBL" id="BDE06028.1"/>
    </source>
</evidence>
<dbReference type="PRINTS" id="PR00778">
    <property type="entry name" value="HTHARSR"/>
</dbReference>
<evidence type="ECO:0000256" key="3">
    <source>
        <dbReference type="ARBA" id="ARBA00023163"/>
    </source>
</evidence>
<dbReference type="Pfam" id="PF01022">
    <property type="entry name" value="HTH_5"/>
    <property type="match status" value="1"/>
</dbReference>
<dbReference type="InterPro" id="IPR036390">
    <property type="entry name" value="WH_DNA-bd_sf"/>
</dbReference>